<accession>A0A175RFL3</accession>
<evidence type="ECO:0008006" key="3">
    <source>
        <dbReference type="Google" id="ProtNLM"/>
    </source>
</evidence>
<dbReference type="InterPro" id="IPR002347">
    <property type="entry name" value="SDR_fam"/>
</dbReference>
<dbReference type="Gene3D" id="3.40.50.720">
    <property type="entry name" value="NAD(P)-binding Rossmann-like Domain"/>
    <property type="match status" value="1"/>
</dbReference>
<evidence type="ECO:0000313" key="1">
    <source>
        <dbReference type="EMBL" id="KTR02151.1"/>
    </source>
</evidence>
<dbReference type="EMBL" id="LDQA01000090">
    <property type="protein sequence ID" value="KTR02151.1"/>
    <property type="molecule type" value="Genomic_DNA"/>
</dbReference>
<reference evidence="1 2" key="1">
    <citation type="journal article" date="2016" name="Front. Microbiol.">
        <title>Genomic Resource of Rice Seed Associated Bacteria.</title>
        <authorList>
            <person name="Midha S."/>
            <person name="Bansal K."/>
            <person name="Sharma S."/>
            <person name="Kumar N."/>
            <person name="Patil P.P."/>
            <person name="Chaudhry V."/>
            <person name="Patil P.B."/>
        </authorList>
    </citation>
    <scope>NUCLEOTIDE SEQUENCE [LARGE SCALE GENOMIC DNA]</scope>
    <source>
        <strain evidence="1 2">NS365</strain>
    </source>
</reference>
<dbReference type="InterPro" id="IPR036291">
    <property type="entry name" value="NAD(P)-bd_dom_sf"/>
</dbReference>
<comment type="caution">
    <text evidence="1">The sequence shown here is derived from an EMBL/GenBank/DDBJ whole genome shotgun (WGS) entry which is preliminary data.</text>
</comment>
<keyword evidence="2" id="KW-1185">Reference proteome</keyword>
<dbReference type="AlphaFoldDB" id="A0A175RFL3"/>
<name>A0A175RFL3_9HYPH</name>
<sequence>MKIENSSFVVTGAGSGLGAGVAEMAVEAGANVLLLDVNEAAGAALASRLGARARFRLALIPI</sequence>
<dbReference type="Pfam" id="PF00106">
    <property type="entry name" value="adh_short"/>
    <property type="match status" value="1"/>
</dbReference>
<evidence type="ECO:0000313" key="2">
    <source>
        <dbReference type="Proteomes" id="UP000078529"/>
    </source>
</evidence>
<dbReference type="PATRIC" id="fig|401562.4.peg.4940"/>
<gene>
    <name evidence="1" type="ORF">NS365_22460</name>
</gene>
<organism evidence="1 2">
    <name type="scientific">Aureimonas ureilytica</name>
    <dbReference type="NCBI Taxonomy" id="401562"/>
    <lineage>
        <taxon>Bacteria</taxon>
        <taxon>Pseudomonadati</taxon>
        <taxon>Pseudomonadota</taxon>
        <taxon>Alphaproteobacteria</taxon>
        <taxon>Hyphomicrobiales</taxon>
        <taxon>Aurantimonadaceae</taxon>
        <taxon>Aureimonas</taxon>
    </lineage>
</organism>
<dbReference type="SUPFAM" id="SSF51735">
    <property type="entry name" value="NAD(P)-binding Rossmann-fold domains"/>
    <property type="match status" value="1"/>
</dbReference>
<proteinExistence type="predicted"/>
<protein>
    <recommendedName>
        <fullName evidence="3">3-hydroxyacyl-CoA dehydrogenase</fullName>
    </recommendedName>
</protein>
<dbReference type="Proteomes" id="UP000078529">
    <property type="component" value="Unassembled WGS sequence"/>
</dbReference>